<evidence type="ECO:0000256" key="6">
    <source>
        <dbReference type="ARBA" id="ARBA00023065"/>
    </source>
</evidence>
<feature type="transmembrane region" description="Helical" evidence="8">
    <location>
        <begin position="169"/>
        <end position="190"/>
    </location>
</feature>
<accession>A0A4R9M6Z9</accession>
<dbReference type="InterPro" id="IPR003445">
    <property type="entry name" value="Cat_transpt"/>
</dbReference>
<evidence type="ECO:0000256" key="3">
    <source>
        <dbReference type="ARBA" id="ARBA00022475"/>
    </source>
</evidence>
<keyword evidence="5 8" id="KW-1133">Transmembrane helix</keyword>
<feature type="transmembrane region" description="Helical" evidence="8">
    <location>
        <begin position="66"/>
        <end position="88"/>
    </location>
</feature>
<feature type="transmembrane region" description="Helical" evidence="8">
    <location>
        <begin position="38"/>
        <end position="60"/>
    </location>
</feature>
<keyword evidence="10" id="KW-1185">Reference proteome</keyword>
<evidence type="ECO:0000313" key="10">
    <source>
        <dbReference type="Proteomes" id="UP000298058"/>
    </source>
</evidence>
<keyword evidence="6" id="KW-0406">Ion transport</keyword>
<evidence type="ECO:0000256" key="1">
    <source>
        <dbReference type="ARBA" id="ARBA00004651"/>
    </source>
</evidence>
<feature type="transmembrane region" description="Helical" evidence="8">
    <location>
        <begin position="350"/>
        <end position="371"/>
    </location>
</feature>
<evidence type="ECO:0000256" key="5">
    <source>
        <dbReference type="ARBA" id="ARBA00022989"/>
    </source>
</evidence>
<dbReference type="GO" id="GO:0030001">
    <property type="term" value="P:metal ion transport"/>
    <property type="evidence" value="ECO:0007669"/>
    <property type="project" value="UniProtKB-ARBA"/>
</dbReference>
<keyword evidence="2" id="KW-0813">Transport</keyword>
<dbReference type="RefSeq" id="WP_135759292.1">
    <property type="nucleotide sequence ID" value="NZ_RQHW01000013.1"/>
</dbReference>
<feature type="transmembrane region" description="Helical" evidence="8">
    <location>
        <begin position="136"/>
        <end position="157"/>
    </location>
</feature>
<evidence type="ECO:0000256" key="2">
    <source>
        <dbReference type="ARBA" id="ARBA00022448"/>
    </source>
</evidence>
<evidence type="ECO:0000256" key="7">
    <source>
        <dbReference type="ARBA" id="ARBA00023136"/>
    </source>
</evidence>
<dbReference type="PANTHER" id="PTHR32024">
    <property type="entry name" value="TRK SYSTEM POTASSIUM UPTAKE PROTEIN TRKG-RELATED"/>
    <property type="match status" value="1"/>
</dbReference>
<feature type="transmembrane region" description="Helical" evidence="8">
    <location>
        <begin position="458"/>
        <end position="486"/>
    </location>
</feature>
<organism evidence="9 10">
    <name type="scientific">Leptospira idonii</name>
    <dbReference type="NCBI Taxonomy" id="1193500"/>
    <lineage>
        <taxon>Bacteria</taxon>
        <taxon>Pseudomonadati</taxon>
        <taxon>Spirochaetota</taxon>
        <taxon>Spirochaetia</taxon>
        <taxon>Leptospirales</taxon>
        <taxon>Leptospiraceae</taxon>
        <taxon>Leptospira</taxon>
    </lineage>
</organism>
<feature type="transmembrane region" description="Helical" evidence="8">
    <location>
        <begin position="507"/>
        <end position="531"/>
    </location>
</feature>
<reference evidence="9" key="1">
    <citation type="journal article" date="2019" name="PLoS Negl. Trop. Dis.">
        <title>Revisiting the worldwide diversity of Leptospira species in the environment.</title>
        <authorList>
            <person name="Vincent A.T."/>
            <person name="Schiettekatte O."/>
            <person name="Bourhy P."/>
            <person name="Veyrier F.J."/>
            <person name="Picardeau M."/>
        </authorList>
    </citation>
    <scope>NUCLEOTIDE SEQUENCE [LARGE SCALE GENOMIC DNA]</scope>
    <source>
        <strain evidence="9">201300427</strain>
    </source>
</reference>
<dbReference type="Pfam" id="PF02386">
    <property type="entry name" value="TrkH"/>
    <property type="match status" value="1"/>
</dbReference>
<feature type="transmembrane region" description="Helical" evidence="8">
    <location>
        <begin position="391"/>
        <end position="410"/>
    </location>
</feature>
<protein>
    <submittedName>
        <fullName evidence="9">Portal protein</fullName>
    </submittedName>
</protein>
<feature type="transmembrane region" description="Helical" evidence="8">
    <location>
        <begin position="100"/>
        <end position="116"/>
    </location>
</feature>
<name>A0A4R9M6Z9_9LEPT</name>
<sequence>MKFKKFIATALGYWKEIQSKKHSIRKFYFEYLRSTGRFIYTSSGVISLVVLIAEFGFYYPEEWVPYVRFLVSLLVDFFLVYEVLSFLFTSKTVWEYIKTHKLELVIIFLILVEKVYEDDIISMLKEYHLTGNDTTLIFLSTNQILFIFANLAHFFRISKFYDVKNISPSLVFVGSFALIILIGSSFLHFPKATTKPVSTIDIVFTTISATCVTGLSTISIAEDFTITGQLILLALIQVGGLGLMTLTSFFSFFLAGQASVTDKLLLKDLLSEESIGKVKGLLKQIAYQTFLIEFVGAVLLYFSFPEESPLPHSERIYFSVFHSISAFCNAGFSLIPQGLSDPIFFKTESFLSVIMVLIMLGGIGFPVLGQIKKRIMNPRDRHFRWSITSRLVLSTSTILWIFGTVAYFMLEQNHTLQSLSTFDQIFHSLFYSVTTRTAGFNTLDLTQMGIPITFISFFLMWVGASPISTGGGIKTTTLAISFFNILNQIRGRANLEIHYRSIAPSTIIRASATIVLSLFIIFLAIFGMVIVETAPFIDICYEVVSAFGTVGLTRGLTPGLTSTSKIILCSVMFVGRVGILTLLIAVTKQAVINSYKYPLEYVVVG</sequence>
<dbReference type="OrthoDB" id="9810952at2"/>
<dbReference type="EMBL" id="RQHW01000013">
    <property type="protein sequence ID" value="TGN20428.1"/>
    <property type="molecule type" value="Genomic_DNA"/>
</dbReference>
<evidence type="ECO:0000256" key="8">
    <source>
        <dbReference type="SAM" id="Phobius"/>
    </source>
</evidence>
<keyword evidence="7 8" id="KW-0472">Membrane</keyword>
<comment type="subcellular location">
    <subcellularLocation>
        <location evidence="1">Cell membrane</location>
        <topology evidence="1">Multi-pass membrane protein</topology>
    </subcellularLocation>
</comment>
<dbReference type="GO" id="GO:0005886">
    <property type="term" value="C:plasma membrane"/>
    <property type="evidence" value="ECO:0007669"/>
    <property type="project" value="UniProtKB-SubCell"/>
</dbReference>
<gene>
    <name evidence="9" type="ORF">EHS15_04250</name>
</gene>
<keyword evidence="3" id="KW-1003">Cell membrane</keyword>
<feature type="transmembrane region" description="Helical" evidence="8">
    <location>
        <begin position="202"/>
        <end position="221"/>
    </location>
</feature>
<dbReference type="AlphaFoldDB" id="A0A4R9M6Z9"/>
<feature type="transmembrane region" description="Helical" evidence="8">
    <location>
        <begin position="565"/>
        <end position="586"/>
    </location>
</feature>
<evidence type="ECO:0000313" key="9">
    <source>
        <dbReference type="EMBL" id="TGN20428.1"/>
    </source>
</evidence>
<feature type="transmembrane region" description="Helical" evidence="8">
    <location>
        <begin position="230"/>
        <end position="255"/>
    </location>
</feature>
<dbReference type="GO" id="GO:0008324">
    <property type="term" value="F:monoatomic cation transmembrane transporter activity"/>
    <property type="evidence" value="ECO:0007669"/>
    <property type="project" value="InterPro"/>
</dbReference>
<feature type="transmembrane region" description="Helical" evidence="8">
    <location>
        <begin position="316"/>
        <end position="335"/>
    </location>
</feature>
<proteinExistence type="predicted"/>
<comment type="caution">
    <text evidence="9">The sequence shown here is derived from an EMBL/GenBank/DDBJ whole genome shotgun (WGS) entry which is preliminary data.</text>
</comment>
<dbReference type="Proteomes" id="UP000298058">
    <property type="component" value="Unassembled WGS sequence"/>
</dbReference>
<evidence type="ECO:0000256" key="4">
    <source>
        <dbReference type="ARBA" id="ARBA00022692"/>
    </source>
</evidence>
<keyword evidence="4 8" id="KW-0812">Transmembrane</keyword>
<dbReference type="PANTHER" id="PTHR32024:SF1">
    <property type="entry name" value="KTR SYSTEM POTASSIUM UPTAKE PROTEIN B"/>
    <property type="match status" value="1"/>
</dbReference>
<feature type="transmembrane region" description="Helical" evidence="8">
    <location>
        <begin position="285"/>
        <end position="304"/>
    </location>
</feature>